<feature type="transmembrane region" description="Helical" evidence="1">
    <location>
        <begin position="16"/>
        <end position="38"/>
    </location>
</feature>
<keyword evidence="1" id="KW-0812">Transmembrane</keyword>
<dbReference type="PATRIC" id="fig|930944.6.peg.2254"/>
<dbReference type="KEGG" id="yey:Y11_22681"/>
<keyword evidence="1" id="KW-1133">Transmembrane helix</keyword>
<evidence type="ECO:0000256" key="1">
    <source>
        <dbReference type="SAM" id="Phobius"/>
    </source>
</evidence>
<proteinExistence type="predicted"/>
<evidence type="ECO:0000313" key="2">
    <source>
        <dbReference type="EMBL" id="CBY25913.1"/>
    </source>
</evidence>
<organism evidence="2 3">
    <name type="scientific">Yersinia enterocolitica subsp. palearctica serotype O:3 (strain DSM 13030 / CIP 106945 / Y11)</name>
    <dbReference type="NCBI Taxonomy" id="930944"/>
    <lineage>
        <taxon>Bacteria</taxon>
        <taxon>Pseudomonadati</taxon>
        <taxon>Pseudomonadota</taxon>
        <taxon>Gammaproteobacteria</taxon>
        <taxon>Enterobacterales</taxon>
        <taxon>Yersiniaceae</taxon>
        <taxon>Yersinia</taxon>
    </lineage>
</organism>
<name>A0A0H3NLC4_YERE1</name>
<sequence length="58" mass="6831">MSFSLEKDTYWMSQVIYVQIIFFNSASFLTDGVIAEFVGNGRPHEDRLGPREYGRKYY</sequence>
<reference evidence="2 3" key="1">
    <citation type="journal article" date="2011" name="J. Bacteriol.">
        <title>Complete genome sequence of Yersinia enterocolitica subsp. palearctica serogroup O:3.</title>
        <authorList>
            <person name="Batzilla J."/>
            <person name="Hoper D."/>
            <person name="Antonenka U."/>
            <person name="Heesemann J."/>
            <person name="Rakin A."/>
        </authorList>
    </citation>
    <scope>NUCLEOTIDE SEQUENCE [LARGE SCALE GENOMIC DNA]</scope>
    <source>
        <strain evidence="3">DSM 13030 / CIP 106945 / Y11</strain>
    </source>
</reference>
<keyword evidence="1" id="KW-0472">Membrane</keyword>
<dbReference type="AlphaFoldDB" id="A0A0H3NLC4"/>
<evidence type="ECO:0000313" key="3">
    <source>
        <dbReference type="Proteomes" id="UP000008084"/>
    </source>
</evidence>
<gene>
    <name evidence="2" type="ordered locus">Y11_22681</name>
</gene>
<protein>
    <submittedName>
        <fullName evidence="2">Uncharacterized protein</fullName>
    </submittedName>
</protein>
<dbReference type="HOGENOM" id="CLU_2978332_0_0_6"/>
<dbReference type="EMBL" id="FR729477">
    <property type="protein sequence ID" value="CBY25913.1"/>
    <property type="molecule type" value="Genomic_DNA"/>
</dbReference>
<accession>A0A0H3NLC4</accession>
<dbReference type="Proteomes" id="UP000008084">
    <property type="component" value="Chromosome"/>
</dbReference>